<dbReference type="PANTHER" id="PTHR46600">
    <property type="entry name" value="THAP DOMAIN-CONTAINING"/>
    <property type="match status" value="1"/>
</dbReference>
<evidence type="ECO:0000256" key="6">
    <source>
        <dbReference type="SAM" id="MobiDB-lite"/>
    </source>
</evidence>
<accession>A0ABN8ML60</accession>
<gene>
    <name evidence="8" type="ORF">PEVE_00035182</name>
</gene>
<dbReference type="PANTHER" id="PTHR46600:SF11">
    <property type="entry name" value="THAP DOMAIN-CONTAINING PROTEIN 10"/>
    <property type="match status" value="1"/>
</dbReference>
<dbReference type="InterPro" id="IPR026516">
    <property type="entry name" value="THAP1/10"/>
</dbReference>
<evidence type="ECO:0000256" key="1">
    <source>
        <dbReference type="ARBA" id="ARBA00022723"/>
    </source>
</evidence>
<evidence type="ECO:0000313" key="9">
    <source>
        <dbReference type="Proteomes" id="UP001159427"/>
    </source>
</evidence>
<name>A0ABN8ML60_9CNID</name>
<feature type="compositionally biased region" description="Acidic residues" evidence="6">
    <location>
        <begin position="100"/>
        <end position="125"/>
    </location>
</feature>
<keyword evidence="1" id="KW-0479">Metal-binding</keyword>
<feature type="region of interest" description="Disordered" evidence="6">
    <location>
        <begin position="94"/>
        <end position="132"/>
    </location>
</feature>
<evidence type="ECO:0000256" key="3">
    <source>
        <dbReference type="ARBA" id="ARBA00022833"/>
    </source>
</evidence>
<evidence type="ECO:0000313" key="8">
    <source>
        <dbReference type="EMBL" id="CAH3028921.1"/>
    </source>
</evidence>
<dbReference type="SMART" id="SM00692">
    <property type="entry name" value="DM3"/>
    <property type="match status" value="1"/>
</dbReference>
<feature type="compositionally biased region" description="Acidic residues" evidence="6">
    <location>
        <begin position="269"/>
        <end position="284"/>
    </location>
</feature>
<dbReference type="Pfam" id="PF05485">
    <property type="entry name" value="THAP"/>
    <property type="match status" value="1"/>
</dbReference>
<proteinExistence type="predicted"/>
<evidence type="ECO:0000256" key="2">
    <source>
        <dbReference type="ARBA" id="ARBA00022771"/>
    </source>
</evidence>
<evidence type="ECO:0000256" key="5">
    <source>
        <dbReference type="PROSITE-ProRule" id="PRU00309"/>
    </source>
</evidence>
<dbReference type="EMBL" id="CALNXI010000541">
    <property type="protein sequence ID" value="CAH3028921.1"/>
    <property type="molecule type" value="Genomic_DNA"/>
</dbReference>
<keyword evidence="2 5" id="KW-0863">Zinc-finger</keyword>
<keyword evidence="9" id="KW-1185">Reference proteome</keyword>
<feature type="compositionally biased region" description="Acidic residues" evidence="6">
    <location>
        <begin position="244"/>
        <end position="253"/>
    </location>
</feature>
<feature type="compositionally biased region" description="Basic and acidic residues" evidence="6">
    <location>
        <begin position="285"/>
        <end position="294"/>
    </location>
</feature>
<dbReference type="SUPFAM" id="SSF57716">
    <property type="entry name" value="Glucocorticoid receptor-like (DNA-binding domain)"/>
    <property type="match status" value="1"/>
</dbReference>
<organism evidence="8 9">
    <name type="scientific">Porites evermanni</name>
    <dbReference type="NCBI Taxonomy" id="104178"/>
    <lineage>
        <taxon>Eukaryota</taxon>
        <taxon>Metazoa</taxon>
        <taxon>Cnidaria</taxon>
        <taxon>Anthozoa</taxon>
        <taxon>Hexacorallia</taxon>
        <taxon>Scleractinia</taxon>
        <taxon>Fungiina</taxon>
        <taxon>Poritidae</taxon>
        <taxon>Porites</taxon>
    </lineage>
</organism>
<sequence length="294" mass="33906">MVSCVVPDYHNYSEKTGEAVSYHKFPQDNRTKAWLDRVRRVDMPPLENNYVCSEHFLPSCFRMDFPAELMGEKVRKKLRDDAIPSLFKYGPEPKKARDYCDDESSSSSEDVLEDSSDQDQFDNNEETGSSEPRVHDIGIQCCCQPVTLRSLAVQTEDSKLKKNKANVTPTPIQNEPYMYVPPYVDAVQWKVLKDHTYSLRACPSSVFPTYDDNFFSTIPFTPLHKEDPRLENDDDNIDGHVNYTDDEVDDEDLDPHWKFPPKGKHYGNADEDDDDDDEKSEDEFPEKPGNEKNL</sequence>
<dbReference type="InterPro" id="IPR006612">
    <property type="entry name" value="THAP_Znf"/>
</dbReference>
<feature type="domain" description="THAP-type" evidence="7">
    <location>
        <begin position="1"/>
        <end position="87"/>
    </location>
</feature>
<dbReference type="SMART" id="SM00980">
    <property type="entry name" value="THAP"/>
    <property type="match status" value="1"/>
</dbReference>
<comment type="caution">
    <text evidence="8">The sequence shown here is derived from an EMBL/GenBank/DDBJ whole genome shotgun (WGS) entry which is preliminary data.</text>
</comment>
<keyword evidence="4 5" id="KW-0238">DNA-binding</keyword>
<evidence type="ECO:0000259" key="7">
    <source>
        <dbReference type="PROSITE" id="PS50950"/>
    </source>
</evidence>
<feature type="region of interest" description="Disordered" evidence="6">
    <location>
        <begin position="222"/>
        <end position="294"/>
    </location>
</feature>
<reference evidence="8 9" key="1">
    <citation type="submission" date="2022-05" db="EMBL/GenBank/DDBJ databases">
        <authorList>
            <consortium name="Genoscope - CEA"/>
            <person name="William W."/>
        </authorList>
    </citation>
    <scope>NUCLEOTIDE SEQUENCE [LARGE SCALE GENOMIC DNA]</scope>
</reference>
<evidence type="ECO:0000256" key="4">
    <source>
        <dbReference type="ARBA" id="ARBA00023125"/>
    </source>
</evidence>
<dbReference type="PROSITE" id="PS50950">
    <property type="entry name" value="ZF_THAP"/>
    <property type="match status" value="1"/>
</dbReference>
<dbReference type="Proteomes" id="UP001159427">
    <property type="component" value="Unassembled WGS sequence"/>
</dbReference>
<protein>
    <recommendedName>
        <fullName evidence="7">THAP-type domain-containing protein</fullName>
    </recommendedName>
</protein>
<keyword evidence="3" id="KW-0862">Zinc</keyword>